<reference evidence="1 2" key="1">
    <citation type="submission" date="2019-02" db="EMBL/GenBank/DDBJ databases">
        <title>Genome of a new Bacteroidetes strain.</title>
        <authorList>
            <person name="Pitt A."/>
        </authorList>
    </citation>
    <scope>NUCLEOTIDE SEQUENCE [LARGE SCALE GENOMIC DNA]</scope>
    <source>
        <strain evidence="1 2">103A-SOEBACH</strain>
    </source>
</reference>
<evidence type="ECO:0000313" key="1">
    <source>
        <dbReference type="EMBL" id="TBH75198.1"/>
    </source>
</evidence>
<comment type="caution">
    <text evidence="1">The sequence shown here is derived from an EMBL/GenBank/DDBJ whole genome shotgun (WGS) entry which is preliminary data.</text>
</comment>
<protein>
    <submittedName>
        <fullName evidence="1">DinB family protein</fullName>
    </submittedName>
</protein>
<dbReference type="EMBL" id="SEWY01000001">
    <property type="protein sequence ID" value="TBH75198.1"/>
    <property type="molecule type" value="Genomic_DNA"/>
</dbReference>
<gene>
    <name evidence="1" type="ORF">EWU20_01090</name>
</gene>
<dbReference type="Proteomes" id="UP000293583">
    <property type="component" value="Unassembled WGS sequence"/>
</dbReference>
<keyword evidence="2" id="KW-1185">Reference proteome</keyword>
<dbReference type="AlphaFoldDB" id="A0A4Q9BIP0"/>
<organism evidence="1 2">
    <name type="scientific">Aquirufa antheringensis</name>
    <dbReference type="NCBI Taxonomy" id="2516559"/>
    <lineage>
        <taxon>Bacteria</taxon>
        <taxon>Pseudomonadati</taxon>
        <taxon>Bacteroidota</taxon>
        <taxon>Cytophagia</taxon>
        <taxon>Cytophagales</taxon>
        <taxon>Flectobacillaceae</taxon>
        <taxon>Aquirufa</taxon>
    </lineage>
</organism>
<dbReference type="Pfam" id="PF07609">
    <property type="entry name" value="DUF1572"/>
    <property type="match status" value="1"/>
</dbReference>
<accession>A0A4Q9BIP0</accession>
<dbReference type="SUPFAM" id="SSF109854">
    <property type="entry name" value="DinB/YfiT-like putative metalloenzymes"/>
    <property type="match status" value="1"/>
</dbReference>
<dbReference type="Gene3D" id="1.20.120.450">
    <property type="entry name" value="dinb family like domain"/>
    <property type="match status" value="1"/>
</dbReference>
<evidence type="ECO:0000313" key="2">
    <source>
        <dbReference type="Proteomes" id="UP000293583"/>
    </source>
</evidence>
<dbReference type="RefSeq" id="WP_130922387.1">
    <property type="nucleotide sequence ID" value="NZ_JAANOM010000002.1"/>
</dbReference>
<name>A0A4Q9BIP0_9BACT</name>
<proteinExistence type="predicted"/>
<dbReference type="InterPro" id="IPR011466">
    <property type="entry name" value="DUF1572"/>
</dbReference>
<dbReference type="OrthoDB" id="893570at2"/>
<dbReference type="InterPro" id="IPR034660">
    <property type="entry name" value="DinB/YfiT-like"/>
</dbReference>
<sequence length="148" mass="16967">MSLLKELIALYDRDLKALRNEIESYPDDASVWKKAEGINNPGGNVFLHLMGNLNTFFGAVYANTGYVRDRPLEFSASGISRAKLLAMLDEIHPIVLQVLRDFPAEKLGEIYPIKIFDEEKTVSYIFIHLETHLAYHLGQMNYHRRILS</sequence>